<keyword evidence="7" id="KW-1185">Reference proteome</keyword>
<dbReference type="PANTHER" id="PTHR42732">
    <property type="entry name" value="BETA-GALACTOSIDASE"/>
    <property type="match status" value="1"/>
</dbReference>
<dbReference type="Gene3D" id="2.60.40.10">
    <property type="entry name" value="Immunoglobulins"/>
    <property type="match status" value="1"/>
</dbReference>
<feature type="domain" description="Glycoside hydrolase family 2 catalytic" evidence="5">
    <location>
        <begin position="422"/>
        <end position="565"/>
    </location>
</feature>
<evidence type="ECO:0000256" key="3">
    <source>
        <dbReference type="ARBA" id="ARBA00023295"/>
    </source>
</evidence>
<evidence type="ECO:0000259" key="5">
    <source>
        <dbReference type="Pfam" id="PF02836"/>
    </source>
</evidence>
<dbReference type="InterPro" id="IPR006103">
    <property type="entry name" value="Glyco_hydro_2_cat"/>
</dbReference>
<sequence>MNNKLAKIIGLFFAAATLFGFVGYALQNPNSASNSAMSIGFPNLTIAAVGAIDNKRDQIYLNGTWQFVPALGNSQKPPVSPSWGSISVPGDWQKENNQSVPGIITRGTGKDWENFNSQQLSKAWYQRNIDIPDNWRNRRVFIDLARVSTDAVIFVNGINCGQIAWPYGTIEITKAAKLGQNTLSILVVAVSDEKEKAVIMGPTEIYTEKSKLQSRGIIGEVRLLAVPPGPLISDVFVQTSTRKKQVKLDIELKDVAQSGQVELIAQMLDDQGKVEQKFTGTARVKAKAIQTVQVQWNWPNPRIWEVAKPNLYTLQLEVKGSGVNTQYDQPFGFREFWIEGRKFFLNGTEFRLRPNLHSDSWQGGTVEVSDSLIDGYVKAGFNITEMWPWNHDERGRWHFRELFAERADLKGFPIMAPALDISPIAWNGKWKNPLWKNRWKARMVTEMRRYRNHPSVLMWATSPNFFGNGDDLNPRRIGKSKVEGTLSPSENQRLRANTPLGNDAIAAIKSADPTRPVMVHQGANFGDVYALNTYLNMIPLQEREEWISEWSKTGERPYMAVEFGTPLHATIMRGRKGFGQAILSEPWMTEFAAIYFGKQAYELETAAYKATIREQFVKGQEYQSWHFKQELDFAPAFQKLQELFSTNTWRSWRTLAMSGGMIPWNDGHGWEVSEAGKNKVDIGPFQPGRRGVYLKQVSNNLLNYLQPEGYTVHPGGEAIMKNNSSTLAWIAGASPVFTAKDRNLFVGGKLAKQVVLINDTRAPQEFSFNWRVLVGGKELNKGEAKGTIESAGTLFFPIDVNLPNTISSKADGEIRLTARVGERSHSDTFAFRVFPNPPNIKDSVTIFDPAGKTSAMLKELGHQLVPWNGSQVSSLLIIGREAFSSGENLPGSLESFVRNGGKAIVFPQRWEWLENTGFRVAAHVSRRAYPVNSNHPAISGLDSEDLRDWVGESTLLEAYPDTIQTGPNLSPANKHWYGWHWGNRGGVSSASIEKPHRSGWRPILESEFDLAYSPLMELDYGKGRLILNELDLEDHYSVDAGAAQLLQQIVSYGMNSPVVGKPDKVVLIGGDGDAQKLDSLGVIYQRANSLYNDVGLAIVGTDANLKDADLRGYLNAGGKAFFLPRQVPVAGLGVGLQQAQDFGGSLAVPSWDEVKGVSASDLRSRSFYDTWLIKSGGEIGADGLLSRLKVGKGVAIFSQIEPDSLNADTKTYLRFTRWRQTRANAQIMANLGASFKADESVFNGSSREFYHWDYKKDFENGDDPYRYYRW</sequence>
<name>A0ABX2CU41_9CYAN</name>
<dbReference type="InterPro" id="IPR017853">
    <property type="entry name" value="GH"/>
</dbReference>
<evidence type="ECO:0000313" key="6">
    <source>
        <dbReference type="EMBL" id="NQE33924.1"/>
    </source>
</evidence>
<comment type="caution">
    <text evidence="6">The sequence shown here is derived from an EMBL/GenBank/DDBJ whole genome shotgun (WGS) entry which is preliminary data.</text>
</comment>
<evidence type="ECO:0000256" key="1">
    <source>
        <dbReference type="ARBA" id="ARBA00007401"/>
    </source>
</evidence>
<keyword evidence="2 6" id="KW-0378">Hydrolase</keyword>
<dbReference type="PANTHER" id="PTHR42732:SF1">
    <property type="entry name" value="BETA-MANNOSIDASE"/>
    <property type="match status" value="1"/>
</dbReference>
<dbReference type="EMBL" id="SRRZ01000022">
    <property type="protein sequence ID" value="NQE33924.1"/>
    <property type="molecule type" value="Genomic_DNA"/>
</dbReference>
<dbReference type="InterPro" id="IPR006102">
    <property type="entry name" value="Ig-like_GH2"/>
</dbReference>
<dbReference type="InterPro" id="IPR051913">
    <property type="entry name" value="GH2_Domain-Containing"/>
</dbReference>
<dbReference type="Pfam" id="PF02836">
    <property type="entry name" value="Glyco_hydro_2_C"/>
    <property type="match status" value="1"/>
</dbReference>
<dbReference type="Gene3D" id="3.20.20.80">
    <property type="entry name" value="Glycosidases"/>
    <property type="match status" value="1"/>
</dbReference>
<proteinExistence type="inferred from homology"/>
<evidence type="ECO:0000259" key="4">
    <source>
        <dbReference type="Pfam" id="PF00703"/>
    </source>
</evidence>
<protein>
    <submittedName>
        <fullName evidence="6">Beta-galactosidase</fullName>
        <ecNumber evidence="6">3.2.1.23</ecNumber>
    </submittedName>
</protein>
<dbReference type="InterPro" id="IPR008979">
    <property type="entry name" value="Galactose-bd-like_sf"/>
</dbReference>
<dbReference type="SUPFAM" id="SSF49303">
    <property type="entry name" value="beta-Galactosidase/glucuronidase domain"/>
    <property type="match status" value="1"/>
</dbReference>
<dbReference type="InterPro" id="IPR036156">
    <property type="entry name" value="Beta-gal/glucu_dom_sf"/>
</dbReference>
<gene>
    <name evidence="6" type="primary">lacZ</name>
    <name evidence="6" type="ORF">E5S67_01647</name>
</gene>
<reference evidence="6 7" key="1">
    <citation type="journal article" date="2020" name="Sci. Rep.">
        <title>A novel cyanobacterial geosmin producer, revising GeoA distribution and dispersion patterns in Bacteria.</title>
        <authorList>
            <person name="Churro C."/>
            <person name="Semedo-Aguiar A.P."/>
            <person name="Silva A.D."/>
            <person name="Pereira-Leal J.B."/>
            <person name="Leite R.B."/>
        </authorList>
    </citation>
    <scope>NUCLEOTIDE SEQUENCE [LARGE SCALE GENOMIC DNA]</scope>
    <source>
        <strain evidence="6 7">IPMA8</strain>
    </source>
</reference>
<evidence type="ECO:0000256" key="2">
    <source>
        <dbReference type="ARBA" id="ARBA00022801"/>
    </source>
</evidence>
<dbReference type="InterPro" id="IPR013783">
    <property type="entry name" value="Ig-like_fold"/>
</dbReference>
<dbReference type="RefSeq" id="WP_172186586.1">
    <property type="nucleotide sequence ID" value="NZ_CAWPPK010000135.1"/>
</dbReference>
<evidence type="ECO:0000313" key="7">
    <source>
        <dbReference type="Proteomes" id="UP000702425"/>
    </source>
</evidence>
<dbReference type="Proteomes" id="UP000702425">
    <property type="component" value="Unassembled WGS sequence"/>
</dbReference>
<dbReference type="Gene3D" id="2.60.120.260">
    <property type="entry name" value="Galactose-binding domain-like"/>
    <property type="match status" value="1"/>
</dbReference>
<dbReference type="EC" id="3.2.1.23" evidence="6"/>
<dbReference type="Pfam" id="PF00703">
    <property type="entry name" value="Glyco_hydro_2"/>
    <property type="match status" value="1"/>
</dbReference>
<comment type="similarity">
    <text evidence="1">Belongs to the glycosyl hydrolase 2 family.</text>
</comment>
<feature type="domain" description="Glycoside hydrolase family 2 immunoglobulin-like beta-sandwich" evidence="4">
    <location>
        <begin position="232"/>
        <end position="334"/>
    </location>
</feature>
<dbReference type="SUPFAM" id="SSF51445">
    <property type="entry name" value="(Trans)glycosidases"/>
    <property type="match status" value="1"/>
</dbReference>
<organism evidence="6 7">
    <name type="scientific">Microcoleus asticus IPMA8</name>
    <dbReference type="NCBI Taxonomy" id="2563858"/>
    <lineage>
        <taxon>Bacteria</taxon>
        <taxon>Bacillati</taxon>
        <taxon>Cyanobacteriota</taxon>
        <taxon>Cyanophyceae</taxon>
        <taxon>Oscillatoriophycideae</taxon>
        <taxon>Oscillatoriales</taxon>
        <taxon>Microcoleaceae</taxon>
        <taxon>Microcoleus</taxon>
        <taxon>Microcoleus asticus</taxon>
    </lineage>
</organism>
<dbReference type="SUPFAM" id="SSF49785">
    <property type="entry name" value="Galactose-binding domain-like"/>
    <property type="match status" value="1"/>
</dbReference>
<keyword evidence="3 6" id="KW-0326">Glycosidase</keyword>
<dbReference type="GO" id="GO:0004565">
    <property type="term" value="F:beta-galactosidase activity"/>
    <property type="evidence" value="ECO:0007669"/>
    <property type="project" value="UniProtKB-EC"/>
</dbReference>
<accession>A0ABX2CU41</accession>